<protein>
    <submittedName>
        <fullName evidence="1">Uncharacterized protein</fullName>
    </submittedName>
</protein>
<proteinExistence type="predicted"/>
<dbReference type="EMBL" id="CP108057">
    <property type="protein sequence ID" value="WUO44511.1"/>
    <property type="molecule type" value="Genomic_DNA"/>
</dbReference>
<name>A0ABZ1RDM0_9ACTN</name>
<dbReference type="RefSeq" id="WP_158074335.1">
    <property type="nucleotide sequence ID" value="NZ_CP108057.1"/>
</dbReference>
<evidence type="ECO:0000313" key="2">
    <source>
        <dbReference type="Proteomes" id="UP001432075"/>
    </source>
</evidence>
<reference evidence="1" key="1">
    <citation type="submission" date="2022-10" db="EMBL/GenBank/DDBJ databases">
        <title>The complete genomes of actinobacterial strains from the NBC collection.</title>
        <authorList>
            <person name="Joergensen T.S."/>
            <person name="Alvarez Arevalo M."/>
            <person name="Sterndorff E.B."/>
            <person name="Faurdal D."/>
            <person name="Vuksanovic O."/>
            <person name="Mourched A.-S."/>
            <person name="Charusanti P."/>
            <person name="Shaw S."/>
            <person name="Blin K."/>
            <person name="Weber T."/>
        </authorList>
    </citation>
    <scope>NUCLEOTIDE SEQUENCE</scope>
    <source>
        <strain evidence="1">NBC_00283</strain>
    </source>
</reference>
<dbReference type="Proteomes" id="UP001432075">
    <property type="component" value="Chromosome"/>
</dbReference>
<accession>A0ABZ1RDM0</accession>
<evidence type="ECO:0000313" key="1">
    <source>
        <dbReference type="EMBL" id="WUO44511.1"/>
    </source>
</evidence>
<keyword evidence="2" id="KW-1185">Reference proteome</keyword>
<organism evidence="1 2">
    <name type="scientific">Streptomyces goshikiensis</name>
    <dbReference type="NCBI Taxonomy" id="1942"/>
    <lineage>
        <taxon>Bacteria</taxon>
        <taxon>Bacillati</taxon>
        <taxon>Actinomycetota</taxon>
        <taxon>Actinomycetes</taxon>
        <taxon>Kitasatosporales</taxon>
        <taxon>Streptomycetaceae</taxon>
        <taxon>Streptomyces</taxon>
    </lineage>
</organism>
<sequence length="55" mass="6171">MPEDLEELVDAIAVAVRVGDDRRIGLLLDRFKEVAGLCHLIRLRERLCGVSLLRG</sequence>
<gene>
    <name evidence="1" type="ORF">OHU17_01105</name>
</gene>